<keyword evidence="10" id="KW-0808">Transferase</keyword>
<accession>A0ABQ1HY32</accession>
<evidence type="ECO:0000256" key="4">
    <source>
        <dbReference type="ARBA" id="ARBA00007837"/>
    </source>
</evidence>
<dbReference type="PRINTS" id="PR01736">
    <property type="entry name" value="PHPHTRNFRASE"/>
</dbReference>
<evidence type="ECO:0000256" key="15">
    <source>
        <dbReference type="SAM" id="MobiDB-lite"/>
    </source>
</evidence>
<gene>
    <name evidence="18" type="primary">fruB</name>
    <name evidence="18" type="ORF">GCM10007414_05480</name>
</gene>
<keyword evidence="13" id="KW-0418">Kinase</keyword>
<dbReference type="Pfam" id="PF00391">
    <property type="entry name" value="PEP-utilizers"/>
    <property type="match status" value="1"/>
</dbReference>
<dbReference type="PANTHER" id="PTHR46244">
    <property type="entry name" value="PHOSPHOENOLPYRUVATE-PROTEIN PHOSPHOTRANSFERASE"/>
    <property type="match status" value="1"/>
</dbReference>
<dbReference type="PRINTS" id="PR00107">
    <property type="entry name" value="PHOSPHOCPHPR"/>
</dbReference>
<dbReference type="SUPFAM" id="SSF55594">
    <property type="entry name" value="HPr-like"/>
    <property type="match status" value="1"/>
</dbReference>
<evidence type="ECO:0000259" key="16">
    <source>
        <dbReference type="PROSITE" id="PS51094"/>
    </source>
</evidence>
<dbReference type="InterPro" id="IPR006318">
    <property type="entry name" value="PTS_EI-like"/>
</dbReference>
<dbReference type="Gene3D" id="1.10.274.10">
    <property type="entry name" value="PtsI, HPr-binding domain"/>
    <property type="match status" value="1"/>
</dbReference>
<evidence type="ECO:0000256" key="7">
    <source>
        <dbReference type="ARBA" id="ARBA00022490"/>
    </source>
</evidence>
<comment type="caution">
    <text evidence="18">The sequence shown here is derived from an EMBL/GenBank/DDBJ whole genome shotgun (WGS) entry which is preliminary data.</text>
</comment>
<feature type="compositionally biased region" description="Polar residues" evidence="15">
    <location>
        <begin position="16"/>
        <end position="28"/>
    </location>
</feature>
<evidence type="ECO:0000256" key="10">
    <source>
        <dbReference type="ARBA" id="ARBA00022679"/>
    </source>
</evidence>
<keyword evidence="11" id="KW-0598">Phosphotransferase system</keyword>
<dbReference type="SUPFAM" id="SSF52009">
    <property type="entry name" value="Phosphohistidine domain"/>
    <property type="match status" value="1"/>
</dbReference>
<dbReference type="InterPro" id="IPR016152">
    <property type="entry name" value="PTrfase/Anion_transptr"/>
</dbReference>
<keyword evidence="6" id="KW-0813">Transport</keyword>
<feature type="region of interest" description="Disordered" evidence="15">
    <location>
        <begin position="14"/>
        <end position="42"/>
    </location>
</feature>
<dbReference type="InterPro" id="IPR023151">
    <property type="entry name" value="PEP_util_CS"/>
</dbReference>
<evidence type="ECO:0000256" key="11">
    <source>
        <dbReference type="ARBA" id="ARBA00022683"/>
    </source>
</evidence>
<evidence type="ECO:0000313" key="19">
    <source>
        <dbReference type="Proteomes" id="UP000651977"/>
    </source>
</evidence>
<evidence type="ECO:0000256" key="2">
    <source>
        <dbReference type="ARBA" id="ARBA00001946"/>
    </source>
</evidence>
<dbReference type="InterPro" id="IPR002178">
    <property type="entry name" value="PTS_EIIA_type-2_dom"/>
</dbReference>
<dbReference type="InterPro" id="IPR036637">
    <property type="entry name" value="Phosphohistidine_dom_sf"/>
</dbReference>
<evidence type="ECO:0000256" key="3">
    <source>
        <dbReference type="ARBA" id="ARBA00004496"/>
    </source>
</evidence>
<dbReference type="Proteomes" id="UP000651977">
    <property type="component" value="Unassembled WGS sequence"/>
</dbReference>
<dbReference type="Pfam" id="PF00381">
    <property type="entry name" value="PTS-HPr"/>
    <property type="match status" value="1"/>
</dbReference>
<dbReference type="RefSeq" id="WP_055731563.1">
    <property type="nucleotide sequence ID" value="NZ_BMDY01000002.1"/>
</dbReference>
<dbReference type="NCBIfam" id="TIGR01417">
    <property type="entry name" value="PTS_I_fam"/>
    <property type="match status" value="1"/>
</dbReference>
<evidence type="ECO:0000256" key="13">
    <source>
        <dbReference type="ARBA" id="ARBA00022777"/>
    </source>
</evidence>
<protein>
    <recommendedName>
        <fullName evidence="5">phosphoenolpyruvate--protein phosphotransferase</fullName>
        <ecNumber evidence="5">2.7.3.9</ecNumber>
    </recommendedName>
</protein>
<comment type="catalytic activity">
    <reaction evidence="1">
        <text>L-histidyl-[protein] + phosphoenolpyruvate = N(pros)-phospho-L-histidyl-[protein] + pyruvate</text>
        <dbReference type="Rhea" id="RHEA:23880"/>
        <dbReference type="Rhea" id="RHEA-COMP:9745"/>
        <dbReference type="Rhea" id="RHEA-COMP:9746"/>
        <dbReference type="ChEBI" id="CHEBI:15361"/>
        <dbReference type="ChEBI" id="CHEBI:29979"/>
        <dbReference type="ChEBI" id="CHEBI:58702"/>
        <dbReference type="ChEBI" id="CHEBI:64837"/>
        <dbReference type="EC" id="2.7.3.9"/>
    </reaction>
</comment>
<evidence type="ECO:0000256" key="9">
    <source>
        <dbReference type="ARBA" id="ARBA00022597"/>
    </source>
</evidence>
<keyword evidence="14" id="KW-0460">Magnesium</keyword>
<evidence type="ECO:0000256" key="14">
    <source>
        <dbReference type="ARBA" id="ARBA00022842"/>
    </source>
</evidence>
<dbReference type="PROSITE" id="PS51350">
    <property type="entry name" value="PTS_HPR_DOM"/>
    <property type="match status" value="1"/>
</dbReference>
<dbReference type="CDD" id="cd00211">
    <property type="entry name" value="PTS_IIA_fru"/>
    <property type="match status" value="1"/>
</dbReference>
<feature type="domain" description="PTS EIIA type-2" evidence="16">
    <location>
        <begin position="41"/>
        <end position="182"/>
    </location>
</feature>
<evidence type="ECO:0000313" key="18">
    <source>
        <dbReference type="EMBL" id="GGA95563.1"/>
    </source>
</evidence>
<dbReference type="SUPFAM" id="SSF51621">
    <property type="entry name" value="Phosphoenolpyruvate/pyruvate domain"/>
    <property type="match status" value="1"/>
</dbReference>
<dbReference type="PROSITE" id="PS51094">
    <property type="entry name" value="PTS_EIIA_TYPE_2"/>
    <property type="match status" value="1"/>
</dbReference>
<dbReference type="CDD" id="cd00367">
    <property type="entry name" value="PTS-HPr_like"/>
    <property type="match status" value="1"/>
</dbReference>
<evidence type="ECO:0000259" key="17">
    <source>
        <dbReference type="PROSITE" id="PS51350"/>
    </source>
</evidence>
<dbReference type="PROSITE" id="PS00742">
    <property type="entry name" value="PEP_ENZYMES_2"/>
    <property type="match status" value="1"/>
</dbReference>
<dbReference type="Gene3D" id="3.30.1340.10">
    <property type="entry name" value="HPr-like"/>
    <property type="match status" value="1"/>
</dbReference>
<evidence type="ECO:0000256" key="8">
    <source>
        <dbReference type="ARBA" id="ARBA00022553"/>
    </source>
</evidence>
<dbReference type="PROSITE" id="PS00369">
    <property type="entry name" value="PTS_HPR_HIS"/>
    <property type="match status" value="1"/>
</dbReference>
<keyword evidence="12" id="KW-0479">Metal-binding</keyword>
<feature type="domain" description="HPr" evidence="17">
    <location>
        <begin position="194"/>
        <end position="282"/>
    </location>
</feature>
<dbReference type="Pfam" id="PF05524">
    <property type="entry name" value="PEP-utilisers_N"/>
    <property type="match status" value="1"/>
</dbReference>
<evidence type="ECO:0000256" key="12">
    <source>
        <dbReference type="ARBA" id="ARBA00022723"/>
    </source>
</evidence>
<keyword evidence="8" id="KW-0597">Phosphoprotein</keyword>
<comment type="cofactor">
    <cofactor evidence="2">
        <name>Mg(2+)</name>
        <dbReference type="ChEBI" id="CHEBI:18420"/>
    </cofactor>
</comment>
<dbReference type="EC" id="2.7.3.9" evidence="5"/>
<evidence type="ECO:0000256" key="1">
    <source>
        <dbReference type="ARBA" id="ARBA00000683"/>
    </source>
</evidence>
<keyword evidence="7" id="KW-0963">Cytoplasm</keyword>
<dbReference type="Pfam" id="PF00359">
    <property type="entry name" value="PTS_EIIA_2"/>
    <property type="match status" value="1"/>
</dbReference>
<dbReference type="PANTHER" id="PTHR46244:SF6">
    <property type="entry name" value="PHOSPHOENOLPYRUVATE-PROTEIN PHOSPHOTRANSFERASE"/>
    <property type="match status" value="1"/>
</dbReference>
<keyword evidence="19" id="KW-1185">Reference proteome</keyword>
<dbReference type="InterPro" id="IPR008279">
    <property type="entry name" value="PEP-util_enz_mobile_dom"/>
</dbReference>
<dbReference type="InterPro" id="IPR000121">
    <property type="entry name" value="PEP_util_C"/>
</dbReference>
<organism evidence="18 19">
    <name type="scientific">Agarivorans gilvus</name>
    <dbReference type="NCBI Taxonomy" id="680279"/>
    <lineage>
        <taxon>Bacteria</taxon>
        <taxon>Pseudomonadati</taxon>
        <taxon>Pseudomonadota</taxon>
        <taxon>Gammaproteobacteria</taxon>
        <taxon>Alteromonadales</taxon>
        <taxon>Alteromonadaceae</taxon>
        <taxon>Agarivorans</taxon>
    </lineage>
</organism>
<dbReference type="SUPFAM" id="SSF47831">
    <property type="entry name" value="Enzyme I of the PEP:sugar phosphotransferase system HPr-binding (sub)domain"/>
    <property type="match status" value="1"/>
</dbReference>
<dbReference type="Gene3D" id="3.40.930.10">
    <property type="entry name" value="Mannitol-specific EII, Chain A"/>
    <property type="match status" value="1"/>
</dbReference>
<keyword evidence="9" id="KW-0762">Sugar transport</keyword>
<dbReference type="InterPro" id="IPR000032">
    <property type="entry name" value="HPr-like"/>
</dbReference>
<dbReference type="SUPFAM" id="SSF55804">
    <property type="entry name" value="Phoshotransferase/anion transport protein"/>
    <property type="match status" value="1"/>
</dbReference>
<dbReference type="EMBL" id="BMDY01000002">
    <property type="protein sequence ID" value="GGA95563.1"/>
    <property type="molecule type" value="Genomic_DNA"/>
</dbReference>
<dbReference type="InterPro" id="IPR040442">
    <property type="entry name" value="Pyrv_kinase-like_dom_sf"/>
</dbReference>
<dbReference type="InterPro" id="IPR015813">
    <property type="entry name" value="Pyrv/PenolPyrv_kinase-like_dom"/>
</dbReference>
<dbReference type="Pfam" id="PF02896">
    <property type="entry name" value="PEP-utilizers_C"/>
    <property type="match status" value="1"/>
</dbReference>
<dbReference type="InterPro" id="IPR008731">
    <property type="entry name" value="PTS_EIN"/>
</dbReference>
<dbReference type="NCBIfam" id="TIGR01003">
    <property type="entry name" value="PTS_HPr_family"/>
    <property type="match status" value="1"/>
</dbReference>
<evidence type="ECO:0000256" key="6">
    <source>
        <dbReference type="ARBA" id="ARBA00022448"/>
    </source>
</evidence>
<comment type="subcellular location">
    <subcellularLocation>
        <location evidence="3">Cytoplasm</location>
    </subcellularLocation>
</comment>
<sequence>MSFLKRLFASSEEQTEVASQPDTATVVQAPSPEPAPSSTPLGVAPEQVFLNQQLNTKAQVLEFIAQQMLALGLVNGDYSDALKAREEKVSTYLLNGVAIPHGTNEAKALVVKSGVVVVQIPQGLVWNEQGDVVKLAVGIAATGDDHLPLLQKLTAVVMDEDLSQQLASTNDVQAIISALGASQPKASQVLPDFELSQTAQVVDEAGMHARPASIISELAASYTATDIRLRNGENSADAKSMAAILAMGAKLGDSVVVSAQGEQAKQAVSELAAMISAGLDNEEASQHAEFNPLEGLPGLTTPAGSAVLKGMAASPGIALAPIFVLTEQQQHVERQGQGVEVEQAALSEALQQAELVTEDLYQALLAKAPNEAAILKAQKQLLKDASIVKCCEQLIAQGNSAAWSWQQALAEQIEALAQLSDERLKARIADLKDVSQRVVDLLLPEQQAISFPEQEFILLASDLSPSQTAGLEGKPIKGIATELGGPNSHMAILARALGIPAVVGVGADKLCGVANQQLAIVDPQSACLVIQPNPDTLAEAERNIQLWQQMRELEEAHQHEPAVTKDGRHIDVVCNIAKPSDASKVLQHGGEGAGLLRTEFLFESAPEEPSVEQQIEALKAIVKELGSRQLVVRTADIGGDKPVSWMNMPHEDNPFLGVRGLRLSFKHPAMFERQLEAIYRTAAWQVAEQGKTGLHIMFPMVAKMSEWSKASQLAEQVRQRLDAPVLPLGIMVEVPSAALVADTLAKHVDFFSIGSNDLTQYTLAMDRLNPALCCEADSYHPGLLRLISMTVKAAAANGKWVGVCGNMAADPNIACLLVGLGVEELSVSPANVAAVKSIIRSVDYSKLQIKAEKALQMCSSEAVMAMYQSHQDLV</sequence>
<dbReference type="InterPro" id="IPR001020">
    <property type="entry name" value="PTS_HPr_His_P_site"/>
</dbReference>
<reference evidence="19" key="1">
    <citation type="journal article" date="2019" name="Int. J. Syst. Evol. Microbiol.">
        <title>The Global Catalogue of Microorganisms (GCM) 10K type strain sequencing project: providing services to taxonomists for standard genome sequencing and annotation.</title>
        <authorList>
            <consortium name="The Broad Institute Genomics Platform"/>
            <consortium name="The Broad Institute Genome Sequencing Center for Infectious Disease"/>
            <person name="Wu L."/>
            <person name="Ma J."/>
        </authorList>
    </citation>
    <scope>NUCLEOTIDE SEQUENCE [LARGE SCALE GENOMIC DNA]</scope>
    <source>
        <strain evidence="19">CGMCC 1.10131</strain>
    </source>
</reference>
<name>A0ABQ1HY32_9ALTE</name>
<proteinExistence type="inferred from homology"/>
<dbReference type="Gene3D" id="3.50.30.10">
    <property type="entry name" value="Phosphohistidine domain"/>
    <property type="match status" value="1"/>
</dbReference>
<evidence type="ECO:0000256" key="5">
    <source>
        <dbReference type="ARBA" id="ARBA00012232"/>
    </source>
</evidence>
<dbReference type="Gene3D" id="3.20.20.60">
    <property type="entry name" value="Phosphoenolpyruvate-binding domains"/>
    <property type="match status" value="1"/>
</dbReference>
<dbReference type="InterPro" id="IPR036618">
    <property type="entry name" value="PtsI_HPr-bd_sf"/>
</dbReference>
<dbReference type="InterPro" id="IPR050499">
    <property type="entry name" value="PEP-utilizing_PTS_enzyme"/>
</dbReference>
<dbReference type="InterPro" id="IPR035895">
    <property type="entry name" value="HPr-like_sf"/>
</dbReference>
<comment type="similarity">
    <text evidence="4">Belongs to the PEP-utilizing enzyme family.</text>
</comment>